<feature type="transmembrane region" description="Helical" evidence="10">
    <location>
        <begin position="211"/>
        <end position="230"/>
    </location>
</feature>
<dbReference type="GO" id="GO:0017004">
    <property type="term" value="P:cytochrome complex assembly"/>
    <property type="evidence" value="ECO:0007669"/>
    <property type="project" value="UniProtKB-KW"/>
</dbReference>
<dbReference type="InterPro" id="IPR032523">
    <property type="entry name" value="CcmF_C"/>
</dbReference>
<dbReference type="Pfam" id="PF16327">
    <property type="entry name" value="CcmF_C"/>
    <property type="match status" value="1"/>
</dbReference>
<dbReference type="GO" id="GO:0005886">
    <property type="term" value="C:plasma membrane"/>
    <property type="evidence" value="ECO:0007669"/>
    <property type="project" value="UniProtKB-SubCell"/>
</dbReference>
<proteinExistence type="inferred from homology"/>
<feature type="domain" description="Cytochrome c assembly protein" evidence="11">
    <location>
        <begin position="89"/>
        <end position="297"/>
    </location>
</feature>
<feature type="transmembrane region" description="Helical" evidence="10">
    <location>
        <begin position="452"/>
        <end position="475"/>
    </location>
</feature>
<feature type="transmembrane region" description="Helical" evidence="10">
    <location>
        <begin position="353"/>
        <end position="375"/>
    </location>
</feature>
<evidence type="ECO:0000256" key="9">
    <source>
        <dbReference type="ARBA" id="ARBA00037230"/>
    </source>
</evidence>
<feature type="transmembrane region" description="Helical" evidence="10">
    <location>
        <begin position="179"/>
        <end position="199"/>
    </location>
</feature>
<evidence type="ECO:0000256" key="1">
    <source>
        <dbReference type="ARBA" id="ARBA00004429"/>
    </source>
</evidence>
<dbReference type="PATRIC" id="fig|1280514.3.peg.4660"/>
<feature type="transmembrane region" description="Helical" evidence="10">
    <location>
        <begin position="275"/>
        <end position="294"/>
    </location>
</feature>
<evidence type="ECO:0000313" key="14">
    <source>
        <dbReference type="Proteomes" id="UP000032360"/>
    </source>
</evidence>
<feature type="transmembrane region" description="Helical" evidence="10">
    <location>
        <begin position="395"/>
        <end position="415"/>
    </location>
</feature>
<keyword evidence="14" id="KW-1185">Reference proteome</keyword>
<feature type="transmembrane region" description="Helical" evidence="10">
    <location>
        <begin position="81"/>
        <end position="109"/>
    </location>
</feature>
<evidence type="ECO:0000259" key="11">
    <source>
        <dbReference type="Pfam" id="PF01578"/>
    </source>
</evidence>
<dbReference type="STRING" id="1280514.AXFE_34690"/>
<evidence type="ECO:0000256" key="2">
    <source>
        <dbReference type="ARBA" id="ARBA00009186"/>
    </source>
</evidence>
<protein>
    <submittedName>
        <fullName evidence="13">Cytochrome c-type biogenesis protein CcmF</fullName>
    </submittedName>
</protein>
<keyword evidence="8 10" id="KW-0472">Membrane</keyword>
<feature type="transmembrane region" description="Helical" evidence="10">
    <location>
        <begin position="487"/>
        <end position="507"/>
    </location>
</feature>
<dbReference type="InterPro" id="IPR003568">
    <property type="entry name" value="Cyt_c_biogenesis_CcmF"/>
</dbReference>
<feature type="transmembrane region" description="Helical" evidence="10">
    <location>
        <begin position="615"/>
        <end position="635"/>
    </location>
</feature>
<dbReference type="Proteomes" id="UP000032360">
    <property type="component" value="Unassembled WGS sequence"/>
</dbReference>
<organism evidence="13 14">
    <name type="scientific">Acidithrix ferrooxidans</name>
    <dbReference type="NCBI Taxonomy" id="1280514"/>
    <lineage>
        <taxon>Bacteria</taxon>
        <taxon>Bacillati</taxon>
        <taxon>Actinomycetota</taxon>
        <taxon>Acidimicrobiia</taxon>
        <taxon>Acidimicrobiales</taxon>
        <taxon>Acidimicrobiaceae</taxon>
        <taxon>Acidithrix</taxon>
    </lineage>
</organism>
<evidence type="ECO:0000313" key="13">
    <source>
        <dbReference type="EMBL" id="KJF15677.1"/>
    </source>
</evidence>
<feature type="transmembrane region" description="Helical" evidence="10">
    <location>
        <begin position="250"/>
        <end position="268"/>
    </location>
</feature>
<keyword evidence="3" id="KW-1003">Cell membrane</keyword>
<evidence type="ECO:0000256" key="4">
    <source>
        <dbReference type="ARBA" id="ARBA00022519"/>
    </source>
</evidence>
<feature type="transmembrane region" description="Helical" evidence="10">
    <location>
        <begin position="314"/>
        <end position="332"/>
    </location>
</feature>
<evidence type="ECO:0000256" key="10">
    <source>
        <dbReference type="SAM" id="Phobius"/>
    </source>
</evidence>
<reference evidence="13 14" key="1">
    <citation type="submission" date="2015-01" db="EMBL/GenBank/DDBJ databases">
        <title>Draft genome of the acidophilic iron oxidizer Acidithrix ferrooxidans strain Py-F3.</title>
        <authorList>
            <person name="Poehlein A."/>
            <person name="Eisen S."/>
            <person name="Schloemann M."/>
            <person name="Johnson B.D."/>
            <person name="Daniel R."/>
            <person name="Muehling M."/>
        </authorList>
    </citation>
    <scope>NUCLEOTIDE SEQUENCE [LARGE SCALE GENOMIC DNA]</scope>
    <source>
        <strain evidence="13 14">Py-F3</strain>
    </source>
</reference>
<accession>A0A0D8HD01</accession>
<dbReference type="GO" id="GO:0015232">
    <property type="term" value="F:heme transmembrane transporter activity"/>
    <property type="evidence" value="ECO:0007669"/>
    <property type="project" value="InterPro"/>
</dbReference>
<comment type="subcellular location">
    <subcellularLocation>
        <location evidence="1">Cell inner membrane</location>
        <topology evidence="1">Multi-pass membrane protein</topology>
    </subcellularLocation>
</comment>
<keyword evidence="4" id="KW-0997">Cell inner membrane</keyword>
<dbReference type="InterPro" id="IPR002541">
    <property type="entry name" value="Cyt_c_assembly"/>
</dbReference>
<evidence type="ECO:0000256" key="3">
    <source>
        <dbReference type="ARBA" id="ARBA00022475"/>
    </source>
</evidence>
<keyword evidence="7 10" id="KW-1133">Transmembrane helix</keyword>
<dbReference type="GO" id="GO:0020037">
    <property type="term" value="F:heme binding"/>
    <property type="evidence" value="ECO:0007669"/>
    <property type="project" value="InterPro"/>
</dbReference>
<evidence type="ECO:0000256" key="8">
    <source>
        <dbReference type="ARBA" id="ARBA00023136"/>
    </source>
</evidence>
<dbReference type="Pfam" id="PF01578">
    <property type="entry name" value="Cytochrom_C_asm"/>
    <property type="match status" value="1"/>
</dbReference>
<dbReference type="AlphaFoldDB" id="A0A0D8HD01"/>
<sequence length="654" mass="69878">MNAIIGTAGLVVSIVGSISGIISYLFGIRAKDAKSIRRSGGFVVLVFAGALISTGAMQHGLLTHDFSLSNVASNSSRETPLLYQITGMWSSLAGSILLWATILALYLVLVLFKYRKRELDVAFGWAMVVGLVVAGFFFIMMATSANPFLTLAHPPIDGSGPNPLLQNYPLVAFHPPMLYMGYVGFTVPFAFGIASLISNRSDTTFARETRYWALVAWIFLTLGIFLGAWWSYQVLGWGGYWAWDPVENSAFLPWLFGTAYLHSSMSGSRGGNMKIWNIGLLVATFSMTILGTFFTRSGVLQSVHAFSGSTLGPILIIFFAFVTVVSFGLIAWRASSMRASSFSATGINRDGTYLVNNLLFSAFAGIVLLGTTFPLLAQAINNSIVSVGPPFFNAFTAPLGLALLFFMTVSPFVPYTHISIKSLFNELFVPLMMGLLAMAIAVFLGSRDKGLIAAYGFGTFALTGSLKKMIGVLLSRRGQKQSFSVRAHLMGGLIAHIGVAVVAIALATSTAFGVRGEVKISPFQSAYFQGHKLTYEGVSTLVTPAKTSLRAAIMIDGRGPFYPAISQFGTNSQVVGTPSVSAGILRDVSVTLDSPPQSAKSQVIIGVVVEPLVSWLWIGGVIMGLGGGLALLGSLRFKSKVPQINQLKGEAVGV</sequence>
<comment type="similarity">
    <text evidence="2">Belongs to the CcmF/CycK/Ccl1/NrfE/CcsA family.</text>
</comment>
<dbReference type="PANTHER" id="PTHR43653:SF1">
    <property type="entry name" value="CYTOCHROME C-TYPE BIOGENESIS PROTEIN CCMF"/>
    <property type="match status" value="1"/>
</dbReference>
<dbReference type="PRINTS" id="PR01411">
    <property type="entry name" value="CCMFBIOGNSIS"/>
</dbReference>
<feature type="domain" description="Cytochrome c-type biogenesis protein CcmF C-terminal" evidence="12">
    <location>
        <begin position="317"/>
        <end position="632"/>
    </location>
</feature>
<keyword evidence="5 10" id="KW-0812">Transmembrane</keyword>
<dbReference type="RefSeq" id="WP_052607087.1">
    <property type="nucleotide sequence ID" value="NZ_JXYS01000133.1"/>
</dbReference>
<dbReference type="OrthoDB" id="9814290at2"/>
<evidence type="ECO:0000256" key="6">
    <source>
        <dbReference type="ARBA" id="ARBA00022748"/>
    </source>
</evidence>
<evidence type="ECO:0000259" key="12">
    <source>
        <dbReference type="Pfam" id="PF16327"/>
    </source>
</evidence>
<feature type="transmembrane region" description="Helical" evidence="10">
    <location>
        <begin position="427"/>
        <end position="446"/>
    </location>
</feature>
<feature type="transmembrane region" description="Helical" evidence="10">
    <location>
        <begin position="6"/>
        <end position="28"/>
    </location>
</feature>
<dbReference type="EMBL" id="JXYS01000133">
    <property type="protein sequence ID" value="KJF15677.1"/>
    <property type="molecule type" value="Genomic_DNA"/>
</dbReference>
<dbReference type="PRINTS" id="PR01410">
    <property type="entry name" value="CCBIOGENESIS"/>
</dbReference>
<evidence type="ECO:0000256" key="5">
    <source>
        <dbReference type="ARBA" id="ARBA00022692"/>
    </source>
</evidence>
<comment type="function">
    <text evidence="9">Required for the biogenesis of c-type cytochromes. Possible subunit of a heme lyase.</text>
</comment>
<comment type="caution">
    <text evidence="13">The sequence shown here is derived from an EMBL/GenBank/DDBJ whole genome shotgun (WGS) entry which is preliminary data.</text>
</comment>
<dbReference type="InterPro" id="IPR003567">
    <property type="entry name" value="Cyt_c_biogenesis"/>
</dbReference>
<dbReference type="PANTHER" id="PTHR43653">
    <property type="entry name" value="CYTOCHROME C ASSEMBLY PROTEIN-RELATED"/>
    <property type="match status" value="1"/>
</dbReference>
<evidence type="ECO:0000256" key="7">
    <source>
        <dbReference type="ARBA" id="ARBA00022989"/>
    </source>
</evidence>
<feature type="transmembrane region" description="Helical" evidence="10">
    <location>
        <begin position="40"/>
        <end position="61"/>
    </location>
</feature>
<gene>
    <name evidence="13" type="primary">ccmF</name>
    <name evidence="13" type="ORF">AXFE_34690</name>
</gene>
<name>A0A0D8HD01_9ACTN</name>
<keyword evidence="6" id="KW-0201">Cytochrome c-type biogenesis</keyword>
<feature type="transmembrane region" description="Helical" evidence="10">
    <location>
        <begin position="121"/>
        <end position="142"/>
    </location>
</feature>